<feature type="chain" id="PRO_5013390625" evidence="2">
    <location>
        <begin position="33"/>
        <end position="192"/>
    </location>
</feature>
<proteinExistence type="predicted"/>
<organism evidence="3 4">
    <name type="scientific">Thiothrix lacustris</name>
    <dbReference type="NCBI Taxonomy" id="525917"/>
    <lineage>
        <taxon>Bacteria</taxon>
        <taxon>Pseudomonadati</taxon>
        <taxon>Pseudomonadota</taxon>
        <taxon>Gammaproteobacteria</taxon>
        <taxon>Thiotrichales</taxon>
        <taxon>Thiotrichaceae</taxon>
        <taxon>Thiothrix</taxon>
    </lineage>
</organism>
<reference evidence="3 4" key="1">
    <citation type="submission" date="2017-01" db="EMBL/GenBank/DDBJ databases">
        <title>Novel large sulfur bacteria in the metagenomes of groundwater-fed chemosynthetic microbial mats in the Lake Huron basin.</title>
        <authorList>
            <person name="Sharrar A.M."/>
            <person name="Flood B.E."/>
            <person name="Bailey J.V."/>
            <person name="Jones D.S."/>
            <person name="Biddanda B."/>
            <person name="Ruberg S.A."/>
            <person name="Marcus D.N."/>
            <person name="Dick G.J."/>
        </authorList>
    </citation>
    <scope>NUCLEOTIDE SEQUENCE [LARGE SCALE GENOMIC DNA]</scope>
    <source>
        <strain evidence="3">A8</strain>
    </source>
</reference>
<accession>A0A1Y1QU65</accession>
<dbReference type="InterPro" id="IPR038670">
    <property type="entry name" value="HslJ-like_sf"/>
</dbReference>
<protein>
    <submittedName>
        <fullName evidence="3">Uncharacterized protein</fullName>
    </submittedName>
</protein>
<sequence>MSIKPVVSGSFMQTRRQLLLLPLALLASRVVAEPAALPAGMCPLNSGGPSLLGTSWRLTTIYGNAVPPEVAITMTVGDITLMGSAGCNEYIAYFKRVGHSGFMMERVQRGSNGCTVIRTEEGGPTVNVGDWEGNFIRTLQRAGSVEQKEDGLHFYNRSGEPSVIFVKSDAAPETTGVTEEPTPFEAGQPTES</sequence>
<dbReference type="Gene3D" id="2.40.128.270">
    <property type="match status" value="1"/>
</dbReference>
<feature type="compositionally biased region" description="Low complexity" evidence="1">
    <location>
        <begin position="172"/>
        <end position="185"/>
    </location>
</feature>
<comment type="caution">
    <text evidence="3">The sequence shown here is derived from an EMBL/GenBank/DDBJ whole genome shotgun (WGS) entry which is preliminary data.</text>
</comment>
<dbReference type="Proteomes" id="UP000192491">
    <property type="component" value="Unassembled WGS sequence"/>
</dbReference>
<gene>
    <name evidence="3" type="ORF">BWK73_12305</name>
</gene>
<evidence type="ECO:0000256" key="2">
    <source>
        <dbReference type="SAM" id="SignalP"/>
    </source>
</evidence>
<feature type="region of interest" description="Disordered" evidence="1">
    <location>
        <begin position="169"/>
        <end position="192"/>
    </location>
</feature>
<evidence type="ECO:0000256" key="1">
    <source>
        <dbReference type="SAM" id="MobiDB-lite"/>
    </source>
</evidence>
<name>A0A1Y1QU65_9GAMM</name>
<dbReference type="AlphaFoldDB" id="A0A1Y1QU65"/>
<dbReference type="EMBL" id="MTEJ01000048">
    <property type="protein sequence ID" value="OQX13363.1"/>
    <property type="molecule type" value="Genomic_DNA"/>
</dbReference>
<evidence type="ECO:0000313" key="3">
    <source>
        <dbReference type="EMBL" id="OQX13363.1"/>
    </source>
</evidence>
<keyword evidence="2" id="KW-0732">Signal</keyword>
<feature type="signal peptide" evidence="2">
    <location>
        <begin position="1"/>
        <end position="32"/>
    </location>
</feature>
<evidence type="ECO:0000313" key="4">
    <source>
        <dbReference type="Proteomes" id="UP000192491"/>
    </source>
</evidence>